<evidence type="ECO:0000256" key="1">
    <source>
        <dbReference type="SAM" id="Coils"/>
    </source>
</evidence>
<organism evidence="2">
    <name type="scientific">uncultured prokaryote</name>
    <dbReference type="NCBI Taxonomy" id="198431"/>
    <lineage>
        <taxon>unclassified sequences</taxon>
        <taxon>environmental samples</taxon>
    </lineage>
</organism>
<geneLocation type="plasmid" evidence="2">
    <name>pRGRH0411</name>
</geneLocation>
<proteinExistence type="predicted"/>
<keyword evidence="1" id="KW-0175">Coiled coil</keyword>
<protein>
    <submittedName>
        <fullName evidence="2">Uncharacterized protein</fullName>
    </submittedName>
</protein>
<reference evidence="2" key="1">
    <citation type="submission" date="2015-06" db="EMBL/GenBank/DDBJ databases">
        <authorList>
            <person name="Joergensen T."/>
        </authorList>
    </citation>
    <scope>NUCLEOTIDE SEQUENCE</scope>
    <source>
        <plasmid evidence="2">pRGRH0411</plasmid>
    </source>
</reference>
<keyword evidence="2" id="KW-0614">Plasmid</keyword>
<accession>A0A0H5Q0L7</accession>
<evidence type="ECO:0000313" key="2">
    <source>
        <dbReference type="EMBL" id="CRY94944.1"/>
    </source>
</evidence>
<dbReference type="AlphaFoldDB" id="A0A0H5Q0L7"/>
<feature type="coiled-coil region" evidence="1">
    <location>
        <begin position="9"/>
        <end position="50"/>
    </location>
</feature>
<reference evidence="2" key="2">
    <citation type="submission" date="2015-07" db="EMBL/GenBank/DDBJ databases">
        <title>Plasmids, circular viruses and viroids from rat gut.</title>
        <authorList>
            <person name="Jorgensen T.J."/>
            <person name="Hansen M.A."/>
            <person name="Xu Z."/>
            <person name="Tabak M.A."/>
            <person name="Sorensen S.J."/>
            <person name="Hansen L.H."/>
        </authorList>
    </citation>
    <scope>NUCLEOTIDE SEQUENCE</scope>
    <source>
        <plasmid evidence="2">pRGRH0411</plasmid>
    </source>
</reference>
<name>A0A0H5Q0L7_9ZZZZ</name>
<dbReference type="EMBL" id="LN853057">
    <property type="protein sequence ID" value="CRY94944.1"/>
    <property type="molecule type" value="Genomic_DNA"/>
</dbReference>
<sequence>MTASIDEQIARKRAAADKQAARAAALKKELRDLEKKKAAAERKARTHRLVEVGAILEQTAGMTFDTEDSRRALSVALTEQLRYTDGTPFTRGGQIAEAVNRWLGDRK</sequence>